<gene>
    <name evidence="3" type="ORF">GCM10010995_16950</name>
</gene>
<dbReference type="Proteomes" id="UP000636949">
    <property type="component" value="Unassembled WGS sequence"/>
</dbReference>
<protein>
    <recommendedName>
        <fullName evidence="2">SGNH hydrolase-type esterase domain-containing protein</fullName>
    </recommendedName>
</protein>
<reference evidence="3" key="2">
    <citation type="submission" date="2020-09" db="EMBL/GenBank/DDBJ databases">
        <authorList>
            <person name="Sun Q."/>
            <person name="Zhou Y."/>
        </authorList>
    </citation>
    <scope>NUCLEOTIDE SEQUENCE</scope>
    <source>
        <strain evidence="3">CGMCC 1.15758</strain>
    </source>
</reference>
<proteinExistence type="predicted"/>
<dbReference type="InterPro" id="IPR052762">
    <property type="entry name" value="PCW_deacetylase/CE"/>
</dbReference>
<sequence length="510" mass="55818">MQGNSKIKYAMICGLASLSGMGFASSETVLGNNPNIMYLGRSNHELINDRVAMNWSGSTVSFNIKALKHDANMMIKLAKVTPSNSNETWFNIYVDNKLANVARTSIVEAPASAIKLDNTLTTDVDVDLSLDPTLDLSKTHNIKLVQLNEADARQAPFFYSPFYVQSMTLNNIELVEKYSDLKKIVFYGDSITAGLQDGNNDGGASDNIGYANIAISYAFQSIEQLNAQGWNVDPSFIVLSGISLTPGSYWGSSTMFTYYDSSSYNKDQHNQPIMSENADIVVINLGTNDTFVASQGTYQQALQTFVDKVQALNPHAKIVLDLWGFRPDYVPMYQQYWQAEENIAGKACATPQNLYFNGNTVSCFVDTRLPSDSSGSGHPTKAYADQHAQALATYLNNILKAEKPVDVSLKYSCPQSLHIGAYILDHNNKPYTGWGAYLGELGVSKNALSCSATAKEGVKACIASDPTYPKLVCYDQIHDAYYQAAGYLNQSCSADQNGLTGDNCILNYAQ</sequence>
<feature type="domain" description="SGNH hydrolase-type esterase" evidence="2">
    <location>
        <begin position="186"/>
        <end position="343"/>
    </location>
</feature>
<keyword evidence="1" id="KW-0732">Signal</keyword>
<name>A0A8J2Z535_9GAMM</name>
<organism evidence="3 4">
    <name type="scientific">Cysteiniphilum litorale</name>
    <dbReference type="NCBI Taxonomy" id="2056700"/>
    <lineage>
        <taxon>Bacteria</taxon>
        <taxon>Pseudomonadati</taxon>
        <taxon>Pseudomonadota</taxon>
        <taxon>Gammaproteobacteria</taxon>
        <taxon>Thiotrichales</taxon>
        <taxon>Fastidiosibacteraceae</taxon>
        <taxon>Cysteiniphilum</taxon>
    </lineage>
</organism>
<dbReference type="EMBL" id="BMJS01000019">
    <property type="protein sequence ID" value="GGG00246.1"/>
    <property type="molecule type" value="Genomic_DNA"/>
</dbReference>
<evidence type="ECO:0000313" key="3">
    <source>
        <dbReference type="EMBL" id="GGG00246.1"/>
    </source>
</evidence>
<dbReference type="PANTHER" id="PTHR37834:SF2">
    <property type="entry name" value="ESTERASE, SGNH HYDROLASE-TYPE"/>
    <property type="match status" value="1"/>
</dbReference>
<accession>A0A8J2Z535</accession>
<evidence type="ECO:0000256" key="1">
    <source>
        <dbReference type="SAM" id="SignalP"/>
    </source>
</evidence>
<feature type="chain" id="PRO_5035250644" description="SGNH hydrolase-type esterase domain-containing protein" evidence="1">
    <location>
        <begin position="25"/>
        <end position="510"/>
    </location>
</feature>
<dbReference type="Gene3D" id="2.60.120.260">
    <property type="entry name" value="Galactose-binding domain-like"/>
    <property type="match status" value="1"/>
</dbReference>
<comment type="caution">
    <text evidence="3">The sequence shown here is derived from an EMBL/GenBank/DDBJ whole genome shotgun (WGS) entry which is preliminary data.</text>
</comment>
<dbReference type="InterPro" id="IPR036514">
    <property type="entry name" value="SGNH_hydro_sf"/>
</dbReference>
<dbReference type="Pfam" id="PF13472">
    <property type="entry name" value="Lipase_GDSL_2"/>
    <property type="match status" value="1"/>
</dbReference>
<dbReference type="InterPro" id="IPR013830">
    <property type="entry name" value="SGNH_hydro"/>
</dbReference>
<feature type="signal peptide" evidence="1">
    <location>
        <begin position="1"/>
        <end position="24"/>
    </location>
</feature>
<dbReference type="PANTHER" id="PTHR37834">
    <property type="entry name" value="GDSL-LIKE LIPASE/ACYLHYDROLASE DOMAIN PROTEIN (AFU_ORTHOLOGUE AFUA_2G00620)"/>
    <property type="match status" value="1"/>
</dbReference>
<evidence type="ECO:0000313" key="4">
    <source>
        <dbReference type="Proteomes" id="UP000636949"/>
    </source>
</evidence>
<dbReference type="AlphaFoldDB" id="A0A8J2Z535"/>
<reference evidence="3" key="1">
    <citation type="journal article" date="2014" name="Int. J. Syst. Evol. Microbiol.">
        <title>Complete genome sequence of Corynebacterium casei LMG S-19264T (=DSM 44701T), isolated from a smear-ripened cheese.</title>
        <authorList>
            <consortium name="US DOE Joint Genome Institute (JGI-PGF)"/>
            <person name="Walter F."/>
            <person name="Albersmeier A."/>
            <person name="Kalinowski J."/>
            <person name="Ruckert C."/>
        </authorList>
    </citation>
    <scope>NUCLEOTIDE SEQUENCE</scope>
    <source>
        <strain evidence="3">CGMCC 1.15758</strain>
    </source>
</reference>
<keyword evidence="4" id="KW-1185">Reference proteome</keyword>
<dbReference type="GO" id="GO:0016788">
    <property type="term" value="F:hydrolase activity, acting on ester bonds"/>
    <property type="evidence" value="ECO:0007669"/>
    <property type="project" value="UniProtKB-ARBA"/>
</dbReference>
<dbReference type="SUPFAM" id="SSF52266">
    <property type="entry name" value="SGNH hydrolase"/>
    <property type="match status" value="1"/>
</dbReference>
<dbReference type="Gene3D" id="3.40.50.1110">
    <property type="entry name" value="SGNH hydrolase"/>
    <property type="match status" value="1"/>
</dbReference>
<evidence type="ECO:0000259" key="2">
    <source>
        <dbReference type="Pfam" id="PF13472"/>
    </source>
</evidence>